<dbReference type="InterPro" id="IPR017853">
    <property type="entry name" value="GH"/>
</dbReference>
<keyword evidence="3 4" id="KW-0326">Glycosidase</keyword>
<dbReference type="CDD" id="cd06604">
    <property type="entry name" value="GH31_glucosidase_II_MalA"/>
    <property type="match status" value="1"/>
</dbReference>
<dbReference type="SUPFAM" id="SSF74650">
    <property type="entry name" value="Galactose mutarotase-like"/>
    <property type="match status" value="1"/>
</dbReference>
<feature type="domain" description="Glycoside hydrolase family 31 TIM barrel" evidence="5">
    <location>
        <begin position="254"/>
        <end position="577"/>
    </location>
</feature>
<proteinExistence type="inferred from homology"/>
<evidence type="ECO:0000259" key="8">
    <source>
        <dbReference type="Pfam" id="PF21365"/>
    </source>
</evidence>
<comment type="similarity">
    <text evidence="1 4">Belongs to the glycosyl hydrolase 31 family.</text>
</comment>
<dbReference type="SUPFAM" id="SSF51011">
    <property type="entry name" value="Glycosyl hydrolase domain"/>
    <property type="match status" value="1"/>
</dbReference>
<comment type="caution">
    <text evidence="9">The sequence shown here is derived from an EMBL/GenBank/DDBJ whole genome shotgun (WGS) entry which is preliminary data.</text>
</comment>
<dbReference type="RefSeq" id="WP_203637088.1">
    <property type="nucleotide sequence ID" value="NZ_BOLR01000005.1"/>
</dbReference>
<feature type="domain" description="Glycosyl hydrolase family 31 C-terminal" evidence="8">
    <location>
        <begin position="584"/>
        <end position="668"/>
    </location>
</feature>
<evidence type="ECO:0000256" key="4">
    <source>
        <dbReference type="RuleBase" id="RU361185"/>
    </source>
</evidence>
<evidence type="ECO:0000259" key="6">
    <source>
        <dbReference type="Pfam" id="PF13802"/>
    </source>
</evidence>
<gene>
    <name evidence="9" type="ORF">ACFQ4P_08535</name>
</gene>
<dbReference type="Gene3D" id="2.60.40.1760">
    <property type="entry name" value="glycosyl hydrolase (family 31)"/>
    <property type="match status" value="1"/>
</dbReference>
<dbReference type="Pfam" id="PF21365">
    <property type="entry name" value="Glyco_hydro_31_3rd"/>
    <property type="match status" value="1"/>
</dbReference>
<feature type="domain" description="DUF5110" evidence="7">
    <location>
        <begin position="685"/>
        <end position="745"/>
    </location>
</feature>
<dbReference type="InterPro" id="IPR033403">
    <property type="entry name" value="DUF5110"/>
</dbReference>
<feature type="domain" description="Glycoside hydrolase family 31 N-terminal" evidence="6">
    <location>
        <begin position="20"/>
        <end position="212"/>
    </location>
</feature>
<evidence type="ECO:0000313" key="9">
    <source>
        <dbReference type="EMBL" id="MFD1430292.1"/>
    </source>
</evidence>
<dbReference type="PANTHER" id="PTHR22762:SF120">
    <property type="entry name" value="HETEROGLYCAN GLUCOSIDASE 1"/>
    <property type="match status" value="1"/>
</dbReference>
<dbReference type="SUPFAM" id="SSF51445">
    <property type="entry name" value="(Trans)glycosidases"/>
    <property type="match status" value="1"/>
</dbReference>
<name>A0ABW4CIX5_9LACO</name>
<dbReference type="InterPro" id="IPR030458">
    <property type="entry name" value="Glyco_hydro_31_AS"/>
</dbReference>
<keyword evidence="2 4" id="KW-0378">Hydrolase</keyword>
<protein>
    <submittedName>
        <fullName evidence="9">TIM-barrel domain-containing protein</fullName>
    </submittedName>
</protein>
<dbReference type="EMBL" id="JBHTOC010000011">
    <property type="protein sequence ID" value="MFD1430292.1"/>
    <property type="molecule type" value="Genomic_DNA"/>
</dbReference>
<evidence type="ECO:0000259" key="5">
    <source>
        <dbReference type="Pfam" id="PF01055"/>
    </source>
</evidence>
<dbReference type="Proteomes" id="UP001597196">
    <property type="component" value="Unassembled WGS sequence"/>
</dbReference>
<evidence type="ECO:0000259" key="7">
    <source>
        <dbReference type="Pfam" id="PF17137"/>
    </source>
</evidence>
<dbReference type="Pfam" id="PF13802">
    <property type="entry name" value="Gal_mutarotas_2"/>
    <property type="match status" value="1"/>
</dbReference>
<dbReference type="InterPro" id="IPR048395">
    <property type="entry name" value="Glyco_hydro_31_C"/>
</dbReference>
<keyword evidence="10" id="KW-1185">Reference proteome</keyword>
<dbReference type="CDD" id="cd14752">
    <property type="entry name" value="GH31_N"/>
    <property type="match status" value="1"/>
</dbReference>
<organism evidence="9 10">
    <name type="scientific">Lacticaseibacillus mingshuiensis</name>
    <dbReference type="NCBI Taxonomy" id="2799574"/>
    <lineage>
        <taxon>Bacteria</taxon>
        <taxon>Bacillati</taxon>
        <taxon>Bacillota</taxon>
        <taxon>Bacilli</taxon>
        <taxon>Lactobacillales</taxon>
        <taxon>Lactobacillaceae</taxon>
        <taxon>Lacticaseibacillus</taxon>
    </lineage>
</organism>
<evidence type="ECO:0000256" key="3">
    <source>
        <dbReference type="ARBA" id="ARBA00023295"/>
    </source>
</evidence>
<evidence type="ECO:0000256" key="1">
    <source>
        <dbReference type="ARBA" id="ARBA00007806"/>
    </source>
</evidence>
<dbReference type="PANTHER" id="PTHR22762">
    <property type="entry name" value="ALPHA-GLUCOSIDASE"/>
    <property type="match status" value="1"/>
</dbReference>
<dbReference type="Gene3D" id="2.60.40.1180">
    <property type="entry name" value="Golgi alpha-mannosidase II"/>
    <property type="match status" value="2"/>
</dbReference>
<dbReference type="Pfam" id="PF17137">
    <property type="entry name" value="DUF5110"/>
    <property type="match status" value="1"/>
</dbReference>
<dbReference type="InterPro" id="IPR013780">
    <property type="entry name" value="Glyco_hydro_b"/>
</dbReference>
<evidence type="ECO:0000313" key="10">
    <source>
        <dbReference type="Proteomes" id="UP001597196"/>
    </source>
</evidence>
<evidence type="ECO:0000256" key="2">
    <source>
        <dbReference type="ARBA" id="ARBA00022801"/>
    </source>
</evidence>
<reference evidence="10" key="1">
    <citation type="journal article" date="2019" name="Int. J. Syst. Evol. Microbiol.">
        <title>The Global Catalogue of Microorganisms (GCM) 10K type strain sequencing project: providing services to taxonomists for standard genome sequencing and annotation.</title>
        <authorList>
            <consortium name="The Broad Institute Genomics Platform"/>
            <consortium name="The Broad Institute Genome Sequencing Center for Infectious Disease"/>
            <person name="Wu L."/>
            <person name="Ma J."/>
        </authorList>
    </citation>
    <scope>NUCLEOTIDE SEQUENCE [LARGE SCALE GENOMIC DNA]</scope>
    <source>
        <strain evidence="10">CCM 8980</strain>
    </source>
</reference>
<dbReference type="Gene3D" id="3.20.20.80">
    <property type="entry name" value="Glycosidases"/>
    <property type="match status" value="2"/>
</dbReference>
<accession>A0ABW4CIX5</accession>
<dbReference type="InterPro" id="IPR000322">
    <property type="entry name" value="Glyco_hydro_31_TIM"/>
</dbReference>
<dbReference type="InterPro" id="IPR011013">
    <property type="entry name" value="Gal_mutarotase_sf_dom"/>
</dbReference>
<dbReference type="Pfam" id="PF01055">
    <property type="entry name" value="Glyco_hydro_31_2nd"/>
    <property type="match status" value="1"/>
</dbReference>
<sequence>MIIEKRGRFAWLTLADGRQLAVGALRPNIIQVRDGGDLPHSYATVPVAAEDFALTIDETAAGMRLATAAVVVTVDEAGHVDAFYPDGTAMVQDFRGTRTPLVRDTDPQIASAENLDASAVAMQDHSLTDVPGVAPLEIVKTLRPDEHLYGLGDHAGFLDKRGYAWENWNTDEGRPHQEDLARLYKSIPFVIGLTQGRAYGLFVDNTYPTRFDLGKESADYYYIDAAGGKLNYYLFAGPAMTDVAEAYTTLTGTTPLPQKWTLGYQQSRFSYASEKVVRDLAAKMRALNIPCDAIHLDIDYMDGFRVFTADPKRFPQMKGMIADLKQAGIKVVTIIDPGVKVDKQYAIYEDGLVKHVFATNPDGTPYVNTVWPGKAVYPDFGNPAVRTWWGQNQQFLTDLGVAGVWNDMNEPAGFDGPIPDDTVFSDNGQPSTALAMHNVFGQNMAHATYDGLQKLTGKRPFVISRAVYAGAQRYTTVWTGDNRSTWAHLRLALPQLCSLGLSGIPFAGTDIGGFTSDTTAELVTRWLEAALFSPLLRNHSTARSRLQEPWAFGEPTLTIYRKFVELRYHLLDLLYDLFALQPSLPIMRPLVLHYQDDARVQTLNDEYLVGDSLLVAPVVEQGATQRLVYLPAGDWIDFWTGKTIAGAQSIVVDAPLDHLPLFVKAGSLLPWRPLTQSVDVATETTLTFRCYGQAGAYTHYQDDGEDFAYQDGAYNLYEVRFDGDQASVALTRQGYPHPYQTITVETAGQDHVFYYVPEARAYRE</sequence>
<dbReference type="PROSITE" id="PS00129">
    <property type="entry name" value="GLYCOSYL_HYDROL_F31_1"/>
    <property type="match status" value="1"/>
</dbReference>
<dbReference type="InterPro" id="IPR025887">
    <property type="entry name" value="Glyco_hydro_31_N_dom"/>
</dbReference>